<organism evidence="11 12">
    <name type="scientific">Candidatus Desantisbacteria bacterium CG2_30_40_21</name>
    <dbReference type="NCBI Taxonomy" id="1817895"/>
    <lineage>
        <taxon>Bacteria</taxon>
        <taxon>Candidatus Desantisiibacteriota</taxon>
    </lineage>
</organism>
<keyword evidence="7 9" id="KW-0472">Membrane</keyword>
<dbReference type="InterPro" id="IPR003593">
    <property type="entry name" value="AAA+_ATPase"/>
</dbReference>
<dbReference type="GO" id="GO:0005524">
    <property type="term" value="F:ATP binding"/>
    <property type="evidence" value="ECO:0007669"/>
    <property type="project" value="UniProtKB-UniRule"/>
</dbReference>
<feature type="domain" description="ABC transporter" evidence="10">
    <location>
        <begin position="2"/>
        <end position="216"/>
    </location>
</feature>
<name>A0A1J5DPU9_9BACT</name>
<dbReference type="InterPro" id="IPR003439">
    <property type="entry name" value="ABC_transporter-like_ATP-bd"/>
</dbReference>
<dbReference type="SUPFAM" id="SSF52540">
    <property type="entry name" value="P-loop containing nucleoside triphosphate hydrolases"/>
    <property type="match status" value="1"/>
</dbReference>
<proteinExistence type="inferred from homology"/>
<dbReference type="GO" id="GO:0051301">
    <property type="term" value="P:cell division"/>
    <property type="evidence" value="ECO:0007669"/>
    <property type="project" value="UniProtKB-UniRule"/>
</dbReference>
<dbReference type="Gene3D" id="3.40.50.300">
    <property type="entry name" value="P-loop containing nucleotide triphosphate hydrolases"/>
    <property type="match status" value="1"/>
</dbReference>
<dbReference type="Proteomes" id="UP000183085">
    <property type="component" value="Unassembled WGS sequence"/>
</dbReference>
<evidence type="ECO:0000256" key="3">
    <source>
        <dbReference type="ARBA" id="ARBA00022475"/>
    </source>
</evidence>
<dbReference type="GO" id="GO:0016887">
    <property type="term" value="F:ATP hydrolysis activity"/>
    <property type="evidence" value="ECO:0007669"/>
    <property type="project" value="InterPro"/>
</dbReference>
<dbReference type="SMART" id="SM00382">
    <property type="entry name" value="AAA"/>
    <property type="match status" value="1"/>
</dbReference>
<keyword evidence="5 9" id="KW-0547">Nucleotide-binding</keyword>
<evidence type="ECO:0000256" key="6">
    <source>
        <dbReference type="ARBA" id="ARBA00022840"/>
    </source>
</evidence>
<dbReference type="STRING" id="1817895.AUJ95_07045"/>
<comment type="caution">
    <text evidence="11">The sequence shown here is derived from an EMBL/GenBank/DDBJ whole genome shotgun (WGS) entry which is preliminary data.</text>
</comment>
<comment type="function">
    <text evidence="9">Part of the ABC transporter FtsEX involved in cellular division.</text>
</comment>
<dbReference type="GO" id="GO:0022857">
    <property type="term" value="F:transmembrane transporter activity"/>
    <property type="evidence" value="ECO:0007669"/>
    <property type="project" value="TreeGrafter"/>
</dbReference>
<evidence type="ECO:0000256" key="4">
    <source>
        <dbReference type="ARBA" id="ARBA00022618"/>
    </source>
</evidence>
<comment type="similarity">
    <text evidence="1 9">Belongs to the ABC transporter superfamily.</text>
</comment>
<dbReference type="PROSITE" id="PS50893">
    <property type="entry name" value="ABC_TRANSPORTER_2"/>
    <property type="match status" value="1"/>
</dbReference>
<evidence type="ECO:0000256" key="7">
    <source>
        <dbReference type="ARBA" id="ARBA00023136"/>
    </source>
</evidence>
<keyword evidence="8 9" id="KW-0131">Cell cycle</keyword>
<evidence type="ECO:0000256" key="9">
    <source>
        <dbReference type="RuleBase" id="RU365094"/>
    </source>
</evidence>
<comment type="subcellular location">
    <subcellularLocation>
        <location evidence="9">Cell membrane</location>
        <topology evidence="9">Peripheral membrane protein</topology>
        <orientation evidence="9">Cytoplasmic side</orientation>
    </subcellularLocation>
</comment>
<evidence type="ECO:0000256" key="1">
    <source>
        <dbReference type="ARBA" id="ARBA00005417"/>
    </source>
</evidence>
<evidence type="ECO:0000256" key="5">
    <source>
        <dbReference type="ARBA" id="ARBA00022741"/>
    </source>
</evidence>
<dbReference type="Pfam" id="PF00005">
    <property type="entry name" value="ABC_tran"/>
    <property type="match status" value="1"/>
</dbReference>
<dbReference type="EMBL" id="MNYI01000185">
    <property type="protein sequence ID" value="OIP38172.1"/>
    <property type="molecule type" value="Genomic_DNA"/>
</dbReference>
<evidence type="ECO:0000259" key="10">
    <source>
        <dbReference type="PROSITE" id="PS50893"/>
    </source>
</evidence>
<keyword evidence="6 9" id="KW-0067">ATP-binding</keyword>
<keyword evidence="3 9" id="KW-1003">Cell membrane</keyword>
<dbReference type="PANTHER" id="PTHR24220:SF470">
    <property type="entry name" value="CELL DIVISION ATP-BINDING PROTEIN FTSE"/>
    <property type="match status" value="1"/>
</dbReference>
<protein>
    <recommendedName>
        <fullName evidence="2 9">Cell division ATP-binding protein FtsE</fullName>
    </recommendedName>
</protein>
<reference evidence="11 12" key="1">
    <citation type="journal article" date="2016" name="Environ. Microbiol.">
        <title>Genomic resolution of a cold subsurface aquifer community provides metabolic insights for novel microbes adapted to high CO concentrations.</title>
        <authorList>
            <person name="Probst A.J."/>
            <person name="Castelle C.J."/>
            <person name="Singh A."/>
            <person name="Brown C.T."/>
            <person name="Anantharaman K."/>
            <person name="Sharon I."/>
            <person name="Hug L.A."/>
            <person name="Burstein D."/>
            <person name="Emerson J.B."/>
            <person name="Thomas B.C."/>
            <person name="Banfield J.F."/>
        </authorList>
    </citation>
    <scope>NUCLEOTIDE SEQUENCE [LARGE SCALE GENOMIC DNA]</scope>
    <source>
        <strain evidence="11">CG2_30_40_21</strain>
    </source>
</reference>
<dbReference type="FunFam" id="3.40.50.300:FF:000056">
    <property type="entry name" value="Cell division ATP-binding protein FtsE"/>
    <property type="match status" value="1"/>
</dbReference>
<dbReference type="GO" id="GO:0005886">
    <property type="term" value="C:plasma membrane"/>
    <property type="evidence" value="ECO:0007669"/>
    <property type="project" value="UniProtKB-SubCell"/>
</dbReference>
<dbReference type="AlphaFoldDB" id="A0A1J5DPU9"/>
<dbReference type="PANTHER" id="PTHR24220">
    <property type="entry name" value="IMPORT ATP-BINDING PROTEIN"/>
    <property type="match status" value="1"/>
</dbReference>
<evidence type="ECO:0000256" key="2">
    <source>
        <dbReference type="ARBA" id="ARBA00020019"/>
    </source>
</evidence>
<dbReference type="InterPro" id="IPR027417">
    <property type="entry name" value="P-loop_NTPase"/>
</dbReference>
<dbReference type="InterPro" id="IPR015854">
    <property type="entry name" value="ABC_transpr_LolD-like"/>
</dbReference>
<dbReference type="NCBIfam" id="TIGR02673">
    <property type="entry name" value="FtsE"/>
    <property type="match status" value="1"/>
</dbReference>
<sequence length="217" mass="23964">MIQMRHITKVYKKGIHALEDINVKIGRGEMVFVAGPSGSGKTTFLKLIYAEIIATTGLIFVGGKNISSLPLKEVPYLRRQIGVVYQDFKLLYQKTVFENIAFALQVIGLPSAEVYKRTIKVLNIVELTHKKDAFPHQLSGGEQQRVAIARAIVNDPALILADEPTGNLDTDLATNIMNFFMEANRQGTTLVVATHNKENALKMGAHVIHLNSGKIVK</sequence>
<dbReference type="InterPro" id="IPR017871">
    <property type="entry name" value="ABC_transporter-like_CS"/>
</dbReference>
<gene>
    <name evidence="9" type="primary">ftsE</name>
    <name evidence="11" type="ORF">AUJ95_07045</name>
</gene>
<evidence type="ECO:0000256" key="8">
    <source>
        <dbReference type="ARBA" id="ARBA00023306"/>
    </source>
</evidence>
<accession>A0A1J5DPU9</accession>
<evidence type="ECO:0000313" key="11">
    <source>
        <dbReference type="EMBL" id="OIP38172.1"/>
    </source>
</evidence>
<evidence type="ECO:0000313" key="12">
    <source>
        <dbReference type="Proteomes" id="UP000183085"/>
    </source>
</evidence>
<keyword evidence="4 9" id="KW-0132">Cell division</keyword>
<comment type="subunit">
    <text evidence="9">Homodimer. Forms a membrane-associated complex with FtsX.</text>
</comment>
<dbReference type="PROSITE" id="PS00211">
    <property type="entry name" value="ABC_TRANSPORTER_1"/>
    <property type="match status" value="1"/>
</dbReference>
<dbReference type="InterPro" id="IPR005286">
    <property type="entry name" value="Cell_div_FtsE"/>
</dbReference>